<dbReference type="NCBIfam" id="TIGR00976">
    <property type="entry name" value="CocE_NonD"/>
    <property type="match status" value="1"/>
</dbReference>
<evidence type="ECO:0000259" key="2">
    <source>
        <dbReference type="SMART" id="SM00939"/>
    </source>
</evidence>
<dbReference type="PANTHER" id="PTHR43056:SF10">
    <property type="entry name" value="COCE_NOND FAMILY, PUTATIVE (AFU_ORTHOLOGUE AFUA_7G00600)-RELATED"/>
    <property type="match status" value="1"/>
</dbReference>
<dbReference type="Gene3D" id="1.10.3020.10">
    <property type="entry name" value="alpha-amino acid ester hydrolase ( Helical cap domain)"/>
    <property type="match status" value="1"/>
</dbReference>
<dbReference type="EMBL" id="NNRJ01000065">
    <property type="protein sequence ID" value="OYR08829.1"/>
    <property type="molecule type" value="Genomic_DNA"/>
</dbReference>
<proteinExistence type="predicted"/>
<evidence type="ECO:0000256" key="1">
    <source>
        <dbReference type="ARBA" id="ARBA00022801"/>
    </source>
</evidence>
<dbReference type="InterPro" id="IPR050585">
    <property type="entry name" value="Xaa-Pro_dipeptidyl-ppase/CocE"/>
</dbReference>
<evidence type="ECO:0000313" key="3">
    <source>
        <dbReference type="EMBL" id="OYR08829.1"/>
    </source>
</evidence>
<dbReference type="InterPro" id="IPR013736">
    <property type="entry name" value="Xaa-Pro_dipept_C"/>
</dbReference>
<dbReference type="SMART" id="SM00939">
    <property type="entry name" value="PepX_C"/>
    <property type="match status" value="1"/>
</dbReference>
<protein>
    <submittedName>
        <fullName evidence="3">Hydrolase CocE/NonD family protein</fullName>
    </submittedName>
</protein>
<dbReference type="OrthoDB" id="9806163at2"/>
<comment type="caution">
    <text evidence="3">The sequence shown here is derived from an EMBL/GenBank/DDBJ whole genome shotgun (WGS) entry which is preliminary data.</text>
</comment>
<gene>
    <name evidence="3" type="ORF">CEV31_3939</name>
</gene>
<dbReference type="SUPFAM" id="SSF53474">
    <property type="entry name" value="alpha/beta-Hydrolases"/>
    <property type="match status" value="1"/>
</dbReference>
<dbReference type="InterPro" id="IPR000383">
    <property type="entry name" value="Xaa-Pro-like_dom"/>
</dbReference>
<dbReference type="Pfam" id="PF08530">
    <property type="entry name" value="PepX_C"/>
    <property type="match status" value="1"/>
</dbReference>
<dbReference type="Gene3D" id="2.60.120.260">
    <property type="entry name" value="Galactose-binding domain-like"/>
    <property type="match status" value="1"/>
</dbReference>
<dbReference type="PANTHER" id="PTHR43056">
    <property type="entry name" value="PEPTIDASE S9 PROLYL OLIGOPEPTIDASE"/>
    <property type="match status" value="1"/>
</dbReference>
<sequence>MPIKIEENIWIEMSDGCKLAARIWMPEDAEINPVPAILEYIPYRKRDGTRERDEPMHGYFAKQGYVAIRVDMRGSGDSDGIMRDEYLPQEQIDALEVIAWIANQDWCSGNVGMMGKSWGGFNCLQVAALQPPALKAILPVCFTDNRFTDDVHYMGGCLLNDNLWWGSIMMAFQSRAIDPEIIGDDWRRRWHERLEQLPHFQHLWLEHQTYDDFWKHGSICEDYSAVKVPVLAISGWADSYTNAVFRVLEKLSGPRLAIVGPWAHIYPHDGIPTPAIGFLQEAVRFWDHFLKGHETGIMDEPMLRAYVEAPHKPTGTRHEASGRWVSEARWPSASIAKCDFYLSACGNLADRPQETCELSIRSPMSTGKSAGDWMGAGCDGDRPGDQRVDDAGSLVFDSAIIAEDFEVLGAPDLQLTLASDSPVAQICVRLNDVHPDGSVSRVSYQLMNLTHRNGHQAPQSLNIGKFEDTTIKLNDCGHLFKKGHRIRISISTSYWPIAWPAPYHATLTLRGGISKLSLPVRRIDTKDDEVSFSPPIHGVSTPQTMIEDGFLSRRATQDLITGDTSYVADGKGGVFGEGIFRFDDIDTLVDHSLTREMLINDHDPLSAQGRIVQSFTLGREGWMTRIDLTTNMTCDAENFYLEAKLEAFEDEKLICHREWKDTVLRYLM</sequence>
<dbReference type="InterPro" id="IPR008979">
    <property type="entry name" value="Galactose-bd-like_sf"/>
</dbReference>
<keyword evidence="4" id="KW-1185">Reference proteome</keyword>
<dbReference type="AlphaFoldDB" id="A0A256F1U2"/>
<keyword evidence="1 3" id="KW-0378">Hydrolase</keyword>
<accession>A0A256F1U2</accession>
<dbReference type="SUPFAM" id="SSF49785">
    <property type="entry name" value="Galactose-binding domain-like"/>
    <property type="match status" value="1"/>
</dbReference>
<dbReference type="GO" id="GO:0008239">
    <property type="term" value="F:dipeptidyl-peptidase activity"/>
    <property type="evidence" value="ECO:0007669"/>
    <property type="project" value="InterPro"/>
</dbReference>
<dbReference type="Gene3D" id="3.40.50.1820">
    <property type="entry name" value="alpha/beta hydrolase"/>
    <property type="match status" value="1"/>
</dbReference>
<name>A0A256F1U2_9HYPH</name>
<dbReference type="InterPro" id="IPR005674">
    <property type="entry name" value="CocE/Ser_esterase"/>
</dbReference>
<dbReference type="InterPro" id="IPR029058">
    <property type="entry name" value="AB_hydrolase_fold"/>
</dbReference>
<dbReference type="Proteomes" id="UP000215590">
    <property type="component" value="Unassembled WGS sequence"/>
</dbReference>
<evidence type="ECO:0000313" key="4">
    <source>
        <dbReference type="Proteomes" id="UP000215590"/>
    </source>
</evidence>
<organism evidence="3 4">
    <name type="scientific">Brucella thiophenivorans</name>
    <dbReference type="NCBI Taxonomy" id="571255"/>
    <lineage>
        <taxon>Bacteria</taxon>
        <taxon>Pseudomonadati</taxon>
        <taxon>Pseudomonadota</taxon>
        <taxon>Alphaproteobacteria</taxon>
        <taxon>Hyphomicrobiales</taxon>
        <taxon>Brucellaceae</taxon>
        <taxon>Brucella/Ochrobactrum group</taxon>
        <taxon>Brucella</taxon>
    </lineage>
</organism>
<dbReference type="Pfam" id="PF02129">
    <property type="entry name" value="Peptidase_S15"/>
    <property type="match status" value="1"/>
</dbReference>
<dbReference type="RefSeq" id="WP_094509732.1">
    <property type="nucleotide sequence ID" value="NZ_JBHEEK010000036.1"/>
</dbReference>
<reference evidence="3 4" key="1">
    <citation type="submission" date="2017-07" db="EMBL/GenBank/DDBJ databases">
        <title>Phylogenetic study on the rhizospheric bacterium Ochrobactrum sp. A44.</title>
        <authorList>
            <person name="Krzyzanowska D.M."/>
            <person name="Ossowicki A."/>
            <person name="Rajewska M."/>
            <person name="Maciag T."/>
            <person name="Kaczynski Z."/>
            <person name="Czerwicka M."/>
            <person name="Jafra S."/>
        </authorList>
    </citation>
    <scope>NUCLEOTIDE SEQUENCE [LARGE SCALE GENOMIC DNA]</scope>
    <source>
        <strain evidence="3 4">DSM 7216</strain>
    </source>
</reference>
<feature type="domain" description="Xaa-Pro dipeptidyl-peptidase C-terminal" evidence="2">
    <location>
        <begin position="283"/>
        <end position="534"/>
    </location>
</feature>